<sequence length="615" mass="68233">MNGHAKHETPASTIASEWLTSFERACSTLTNATPNDRDAALEQVASLFLANGWWRDALCLSWDYRTHEGASNIKGFLSQNDRLAKAGFSEFTIDSSSSLGGPLKKTLPYEKAIPLDIVEFSFRFKVASPPGKGRAMVRLSRTPEDEEEWKAYVLYTALESIDGHEPSDSPPYGHYEGHTKTWEDVRAEEIANIESDPTVVIVGGGTGGLMMAMRLRDIGVKVLVLERNANVGDTWRNRYDLLTLNTPNSQLTLPKHPFPKNMPLFIPKTKFADYLQFWALNQEIPVWTSAELRQNPTYDKTTKKWTIKVIRDGSTEVSLHPRHLIMATGMASRPKTPVVPGAESFKGTLMHSHTFKNANEWKGKKVIVVGAGVSGLDVALESEARGADVTVIQRSPMCVLRQSTLFQTITMMWPPNRPSEDSDFLTHANPINLTMRLCTDVITPRMQVKEKDLHDALRAKGYLVGWGEELGRGPVGHLGLLFAQAGGFVSDVGCCQKIIDGKVKVRGGVNVATIEENQVILTDGAKLDADVIVFATGHQNARENMLEILGEQVMRDTHVETIWDFDSEGEFNGVYRPTGHPGLWFATGIHNEMRYLSRLLALQILGHELGLVGED</sequence>
<dbReference type="InterPro" id="IPR036188">
    <property type="entry name" value="FAD/NAD-bd_sf"/>
</dbReference>
<keyword evidence="3" id="KW-1185">Reference proteome</keyword>
<evidence type="ECO:0000256" key="1">
    <source>
        <dbReference type="ARBA" id="ARBA00023002"/>
    </source>
</evidence>
<evidence type="ECO:0000313" key="3">
    <source>
        <dbReference type="Proteomes" id="UP001498398"/>
    </source>
</evidence>
<dbReference type="PANTHER" id="PTHR43539">
    <property type="entry name" value="FLAVIN-BINDING MONOOXYGENASE-LIKE PROTEIN (AFU_ORTHOLOGUE AFUA_4G09220)"/>
    <property type="match status" value="1"/>
</dbReference>
<accession>A0ABR1JWZ8</accession>
<dbReference type="InterPro" id="IPR050982">
    <property type="entry name" value="Auxin_biosynth/cation_transpt"/>
</dbReference>
<dbReference type="SUPFAM" id="SSF51905">
    <property type="entry name" value="FAD/NAD(P)-binding domain"/>
    <property type="match status" value="1"/>
</dbReference>
<dbReference type="Proteomes" id="UP001498398">
    <property type="component" value="Unassembled WGS sequence"/>
</dbReference>
<protein>
    <recommendedName>
        <fullName evidence="4">FAD/NAD(P)-binding domain-containing protein</fullName>
    </recommendedName>
</protein>
<comment type="caution">
    <text evidence="2">The sequence shown here is derived from an EMBL/GenBank/DDBJ whole genome shotgun (WGS) entry which is preliminary data.</text>
</comment>
<name>A0ABR1JWZ8_9AGAR</name>
<evidence type="ECO:0000313" key="2">
    <source>
        <dbReference type="EMBL" id="KAK7466439.1"/>
    </source>
</evidence>
<organism evidence="2 3">
    <name type="scientific">Marasmiellus scandens</name>
    <dbReference type="NCBI Taxonomy" id="2682957"/>
    <lineage>
        <taxon>Eukaryota</taxon>
        <taxon>Fungi</taxon>
        <taxon>Dikarya</taxon>
        <taxon>Basidiomycota</taxon>
        <taxon>Agaricomycotina</taxon>
        <taxon>Agaricomycetes</taxon>
        <taxon>Agaricomycetidae</taxon>
        <taxon>Agaricales</taxon>
        <taxon>Marasmiineae</taxon>
        <taxon>Omphalotaceae</taxon>
        <taxon>Marasmiellus</taxon>
    </lineage>
</organism>
<reference evidence="2 3" key="1">
    <citation type="submission" date="2024-01" db="EMBL/GenBank/DDBJ databases">
        <title>A draft genome for the cacao thread blight pathogen Marasmiellus scandens.</title>
        <authorList>
            <person name="Baruah I.K."/>
            <person name="Leung J."/>
            <person name="Bukari Y."/>
            <person name="Amoako-Attah I."/>
            <person name="Meinhardt L.W."/>
            <person name="Bailey B.A."/>
            <person name="Cohen S.P."/>
        </authorList>
    </citation>
    <scope>NUCLEOTIDE SEQUENCE [LARGE SCALE GENOMIC DNA]</scope>
    <source>
        <strain evidence="2 3">GH-19</strain>
    </source>
</reference>
<dbReference type="EMBL" id="JBANRG010000005">
    <property type="protein sequence ID" value="KAK7466439.1"/>
    <property type="molecule type" value="Genomic_DNA"/>
</dbReference>
<dbReference type="PANTHER" id="PTHR43539:SF68">
    <property type="entry name" value="FLAVIN-BINDING MONOOXYGENASE-LIKE PROTEIN (AFU_ORTHOLOGUE AFUA_4G09220)"/>
    <property type="match status" value="1"/>
</dbReference>
<dbReference type="Gene3D" id="3.50.50.60">
    <property type="entry name" value="FAD/NAD(P)-binding domain"/>
    <property type="match status" value="1"/>
</dbReference>
<keyword evidence="1" id="KW-0560">Oxidoreductase</keyword>
<proteinExistence type="predicted"/>
<dbReference type="PRINTS" id="PR00368">
    <property type="entry name" value="FADPNR"/>
</dbReference>
<evidence type="ECO:0008006" key="4">
    <source>
        <dbReference type="Google" id="ProtNLM"/>
    </source>
</evidence>
<dbReference type="PRINTS" id="PR00411">
    <property type="entry name" value="PNDRDTASEI"/>
</dbReference>
<gene>
    <name evidence="2" type="ORF">VKT23_005161</name>
</gene>
<dbReference type="Pfam" id="PF13738">
    <property type="entry name" value="Pyr_redox_3"/>
    <property type="match status" value="1"/>
</dbReference>